<keyword evidence="2" id="KW-1185">Reference proteome</keyword>
<comment type="caution">
    <text evidence="1">The sequence shown here is derived from an EMBL/GenBank/DDBJ whole genome shotgun (WGS) entry which is preliminary data.</text>
</comment>
<organism evidence="1 2">
    <name type="scientific">Nocardioides albidus</name>
    <dbReference type="NCBI Taxonomy" id="1517589"/>
    <lineage>
        <taxon>Bacteria</taxon>
        <taxon>Bacillati</taxon>
        <taxon>Actinomycetota</taxon>
        <taxon>Actinomycetes</taxon>
        <taxon>Propionibacteriales</taxon>
        <taxon>Nocardioidaceae</taxon>
        <taxon>Nocardioides</taxon>
    </lineage>
</organism>
<accession>A0A5C4VW92</accession>
<evidence type="ECO:0000313" key="2">
    <source>
        <dbReference type="Proteomes" id="UP000313231"/>
    </source>
</evidence>
<reference evidence="1 2" key="1">
    <citation type="journal article" date="2016" name="Int. J. Syst. Evol. Microbiol.">
        <title>Nocardioides albidus sp. nov., an actinobacterium isolated from garden soil.</title>
        <authorList>
            <person name="Singh H."/>
            <person name="Du J."/>
            <person name="Trinh H."/>
            <person name="Won K."/>
            <person name="Yang J.E."/>
            <person name="Yin C."/>
            <person name="Kook M."/>
            <person name="Yi T.H."/>
        </authorList>
    </citation>
    <scope>NUCLEOTIDE SEQUENCE [LARGE SCALE GENOMIC DNA]</scope>
    <source>
        <strain evidence="1 2">CCTCC AB 2015297</strain>
    </source>
</reference>
<dbReference type="RefSeq" id="WP_139623020.1">
    <property type="nucleotide sequence ID" value="NZ_VDMP01000024.1"/>
</dbReference>
<gene>
    <name evidence="1" type="ORF">FHP29_11615</name>
</gene>
<evidence type="ECO:0000313" key="1">
    <source>
        <dbReference type="EMBL" id="TNM39529.1"/>
    </source>
</evidence>
<dbReference type="OrthoDB" id="3790593at2"/>
<proteinExistence type="predicted"/>
<sequence>MRRSLLALVLLAGAVLAAGLWLQRGTDDPFADYCAAVAEHREDIGAALGAGPTTGLLRALPSFEALAEESPEDIAGDWRLVIERITALEEALDAAGVDASAYSFDDPPADVPAADRKAIETAAVRLGSPETSTALSHVDQQARDVCKTPLSM</sequence>
<dbReference type="Proteomes" id="UP000313231">
    <property type="component" value="Unassembled WGS sequence"/>
</dbReference>
<dbReference type="AlphaFoldDB" id="A0A5C4VW92"/>
<protein>
    <submittedName>
        <fullName evidence="1">Uncharacterized protein</fullName>
    </submittedName>
</protein>
<dbReference type="EMBL" id="VDMP01000024">
    <property type="protein sequence ID" value="TNM39529.1"/>
    <property type="molecule type" value="Genomic_DNA"/>
</dbReference>
<name>A0A5C4VW92_9ACTN</name>